<feature type="signal peptide" evidence="2">
    <location>
        <begin position="1"/>
        <end position="18"/>
    </location>
</feature>
<feature type="region of interest" description="Disordered" evidence="1">
    <location>
        <begin position="61"/>
        <end position="86"/>
    </location>
</feature>
<sequence>MDFSIVCLLIIFLFTLDGQCFKKFGFFGSKGLPPATGDSQCTCTCRPQVQTRYVAIEVPKMVPSQPPPAPPPPPPPPPTQAPMPKKTHIISIQEVEIPIVKPSPPDSWAISTPATPPSWTDRRWDEELSYHSGESFDYGKMSKFGDGLASVFKDEHVKETYGLNRRLVLLHKNVTLSDM</sequence>
<evidence type="ECO:0000256" key="1">
    <source>
        <dbReference type="SAM" id="MobiDB-lite"/>
    </source>
</evidence>
<protein>
    <submittedName>
        <fullName evidence="3">Uncharacterized protein</fullName>
    </submittedName>
</protein>
<organism evidence="3 4">
    <name type="scientific">Tetranychus urticae</name>
    <name type="common">Two-spotted spider mite</name>
    <dbReference type="NCBI Taxonomy" id="32264"/>
    <lineage>
        <taxon>Eukaryota</taxon>
        <taxon>Metazoa</taxon>
        <taxon>Ecdysozoa</taxon>
        <taxon>Arthropoda</taxon>
        <taxon>Chelicerata</taxon>
        <taxon>Arachnida</taxon>
        <taxon>Acari</taxon>
        <taxon>Acariformes</taxon>
        <taxon>Trombidiformes</taxon>
        <taxon>Prostigmata</taxon>
        <taxon>Eleutherengona</taxon>
        <taxon>Raphignathae</taxon>
        <taxon>Tetranychoidea</taxon>
        <taxon>Tetranychidae</taxon>
        <taxon>Tetranychus</taxon>
    </lineage>
</organism>
<name>T1KQH0_TETUR</name>
<reference evidence="4" key="1">
    <citation type="submission" date="2011-08" db="EMBL/GenBank/DDBJ databases">
        <authorList>
            <person name="Rombauts S."/>
        </authorList>
    </citation>
    <scope>NUCLEOTIDE SEQUENCE</scope>
    <source>
        <strain evidence="4">London</strain>
    </source>
</reference>
<evidence type="ECO:0000313" key="3">
    <source>
        <dbReference type="EnsemblMetazoa" id="tetur183g00050.1"/>
    </source>
</evidence>
<reference evidence="3" key="2">
    <citation type="submission" date="2015-06" db="UniProtKB">
        <authorList>
            <consortium name="EnsemblMetazoa"/>
        </authorList>
    </citation>
    <scope>IDENTIFICATION</scope>
</reference>
<evidence type="ECO:0000313" key="4">
    <source>
        <dbReference type="Proteomes" id="UP000015104"/>
    </source>
</evidence>
<feature type="chain" id="PRO_5004580995" evidence="2">
    <location>
        <begin position="19"/>
        <end position="179"/>
    </location>
</feature>
<accession>T1KQH0</accession>
<dbReference type="EMBL" id="CAEY01000353">
    <property type="status" value="NOT_ANNOTATED_CDS"/>
    <property type="molecule type" value="Genomic_DNA"/>
</dbReference>
<evidence type="ECO:0000256" key="2">
    <source>
        <dbReference type="SAM" id="SignalP"/>
    </source>
</evidence>
<dbReference type="Proteomes" id="UP000015104">
    <property type="component" value="Unassembled WGS sequence"/>
</dbReference>
<dbReference type="EnsemblMetazoa" id="tetur183g00050.1">
    <property type="protein sequence ID" value="tetur183g00050.1"/>
    <property type="gene ID" value="tetur183g00050"/>
</dbReference>
<keyword evidence="4" id="KW-1185">Reference proteome</keyword>
<proteinExistence type="predicted"/>
<dbReference type="AlphaFoldDB" id="T1KQH0"/>
<dbReference type="HOGENOM" id="CLU_1671568_0_0_1"/>
<feature type="compositionally biased region" description="Pro residues" evidence="1">
    <location>
        <begin position="64"/>
        <end position="81"/>
    </location>
</feature>
<keyword evidence="2" id="KW-0732">Signal</keyword>